<comment type="caution">
    <text evidence="1">The sequence shown here is derived from an EMBL/GenBank/DDBJ whole genome shotgun (WGS) entry which is preliminary data.</text>
</comment>
<reference evidence="1 2" key="1">
    <citation type="submission" date="2019-05" db="EMBL/GenBank/DDBJ databases">
        <title>Emergence of the Ug99 lineage of the wheat stem rust pathogen through somatic hybridization.</title>
        <authorList>
            <person name="Li F."/>
            <person name="Upadhyaya N.M."/>
            <person name="Sperschneider J."/>
            <person name="Matny O."/>
            <person name="Nguyen-Phuc H."/>
            <person name="Mago R."/>
            <person name="Raley C."/>
            <person name="Miller M.E."/>
            <person name="Silverstein K.A.T."/>
            <person name="Henningsen E."/>
            <person name="Hirsch C.D."/>
            <person name="Visser B."/>
            <person name="Pretorius Z.A."/>
            <person name="Steffenson B.J."/>
            <person name="Schwessinger B."/>
            <person name="Dodds P.N."/>
            <person name="Figueroa M."/>
        </authorList>
    </citation>
    <scope>NUCLEOTIDE SEQUENCE [LARGE SCALE GENOMIC DNA]</scope>
    <source>
        <strain evidence="1">21-0</strain>
    </source>
</reference>
<accession>A0A5B0QXQ0</accession>
<organism evidence="1 2">
    <name type="scientific">Puccinia graminis f. sp. tritici</name>
    <dbReference type="NCBI Taxonomy" id="56615"/>
    <lineage>
        <taxon>Eukaryota</taxon>
        <taxon>Fungi</taxon>
        <taxon>Dikarya</taxon>
        <taxon>Basidiomycota</taxon>
        <taxon>Pucciniomycotina</taxon>
        <taxon>Pucciniomycetes</taxon>
        <taxon>Pucciniales</taxon>
        <taxon>Pucciniaceae</taxon>
        <taxon>Puccinia</taxon>
    </lineage>
</organism>
<keyword evidence="2" id="KW-1185">Reference proteome</keyword>
<evidence type="ECO:0000313" key="2">
    <source>
        <dbReference type="Proteomes" id="UP000324748"/>
    </source>
</evidence>
<name>A0A5B0QXQ0_PUCGR</name>
<dbReference type="EMBL" id="VSWC01000002">
    <property type="protein sequence ID" value="KAA1117665.1"/>
    <property type="molecule type" value="Genomic_DNA"/>
</dbReference>
<dbReference type="OrthoDB" id="10268694at2759"/>
<sequence length="123" mass="13651">MQFSIWLNLSVGMMIQAKGDKQQHYDSFPCSDPAKPHGVCTIESAHNSWTLAAPSVVKPYLFVCKEENWPIWPSGNALPGQRVRACCTEAAYEPVVERYGKQTYKAHYNIVCKPVDGAGPLPP</sequence>
<dbReference type="Proteomes" id="UP000324748">
    <property type="component" value="Unassembled WGS sequence"/>
</dbReference>
<proteinExistence type="predicted"/>
<dbReference type="AlphaFoldDB" id="A0A5B0QXQ0"/>
<protein>
    <submittedName>
        <fullName evidence="1">Uncharacterized protein</fullName>
    </submittedName>
</protein>
<gene>
    <name evidence="1" type="ORF">PGT21_019036</name>
</gene>
<evidence type="ECO:0000313" key="1">
    <source>
        <dbReference type="EMBL" id="KAA1117665.1"/>
    </source>
</evidence>